<dbReference type="InterPro" id="IPR000994">
    <property type="entry name" value="Pept_M24"/>
</dbReference>
<reference evidence="4" key="1">
    <citation type="submission" date="2020-12" db="EMBL/GenBank/DDBJ databases">
        <authorList>
            <person name="Iha C."/>
        </authorList>
    </citation>
    <scope>NUCLEOTIDE SEQUENCE</scope>
</reference>
<feature type="domain" description="Peptidase M24" evidence="3">
    <location>
        <begin position="8"/>
        <end position="137"/>
    </location>
</feature>
<sequence>MPLVACSCVGHFCPLESDATVKGGDVVKIDLGCHIDGFIAVQAQTIVVQPEFAAPITGRAADVIAAAQTCFEAALRLVRPGRRVSDVPGPLQTIAECFGCSLVDGVMTHQLKRFVIDGNKCVLNRPSPDTKVEDGEFEVNEVYAIDIVVSTGDGKTRILDEKETTIYKRALDMEYHLKMKASRTVFGEINKRFPTMPFTVGALSDPRTMRLGLVECLNHGLLHPYPVMYERNGELVAQVKATVLLMPNGSDRVTVAPQQVVQSEKKIEDAEVLEVLKSGYKTKKKKKGGKKGAGEEGTGQAAATSGA</sequence>
<dbReference type="EMBL" id="CAJHUC010000862">
    <property type="protein sequence ID" value="CAD7698628.1"/>
    <property type="molecule type" value="Genomic_DNA"/>
</dbReference>
<feature type="compositionally biased region" description="Basic residues" evidence="2">
    <location>
        <begin position="281"/>
        <end position="290"/>
    </location>
</feature>
<dbReference type="PANTHER" id="PTHR10804:SF11">
    <property type="entry name" value="PROLIFERATION-ASSOCIATED PROTEIN 2G4"/>
    <property type="match status" value="1"/>
</dbReference>
<dbReference type="InterPro" id="IPR036005">
    <property type="entry name" value="Creatinase/aminopeptidase-like"/>
</dbReference>
<feature type="region of interest" description="Disordered" evidence="2">
    <location>
        <begin position="281"/>
        <end position="307"/>
    </location>
</feature>
<comment type="caution">
    <text evidence="4">The sequence shown here is derived from an EMBL/GenBank/DDBJ whole genome shotgun (WGS) entry which is preliminary data.</text>
</comment>
<evidence type="ECO:0000313" key="4">
    <source>
        <dbReference type="EMBL" id="CAD7698628.1"/>
    </source>
</evidence>
<dbReference type="PANTHER" id="PTHR10804">
    <property type="entry name" value="PROTEASE FAMILY M24 METHIONYL AMINOPEPTIDASE, AMINOPEPTIDASE P"/>
    <property type="match status" value="1"/>
</dbReference>
<organism evidence="4 5">
    <name type="scientific">Ostreobium quekettii</name>
    <dbReference type="NCBI Taxonomy" id="121088"/>
    <lineage>
        <taxon>Eukaryota</taxon>
        <taxon>Viridiplantae</taxon>
        <taxon>Chlorophyta</taxon>
        <taxon>core chlorophytes</taxon>
        <taxon>Ulvophyceae</taxon>
        <taxon>TCBD clade</taxon>
        <taxon>Bryopsidales</taxon>
        <taxon>Ostreobineae</taxon>
        <taxon>Ostreobiaceae</taxon>
        <taxon>Ostreobium</taxon>
    </lineage>
</organism>
<dbReference type="InterPro" id="IPR036388">
    <property type="entry name" value="WH-like_DNA-bd_sf"/>
</dbReference>
<dbReference type="AlphaFoldDB" id="A0A8S1IXH9"/>
<feature type="compositionally biased region" description="Low complexity" evidence="2">
    <location>
        <begin position="298"/>
        <end position="307"/>
    </location>
</feature>
<dbReference type="InterPro" id="IPR036390">
    <property type="entry name" value="WH_DNA-bd_sf"/>
</dbReference>
<evidence type="ECO:0000259" key="3">
    <source>
        <dbReference type="Pfam" id="PF00557"/>
    </source>
</evidence>
<keyword evidence="5" id="KW-1185">Reference proteome</keyword>
<dbReference type="OrthoDB" id="5876363at2759"/>
<dbReference type="Proteomes" id="UP000708148">
    <property type="component" value="Unassembled WGS sequence"/>
</dbReference>
<dbReference type="Gene3D" id="1.10.10.10">
    <property type="entry name" value="Winged helix-like DNA-binding domain superfamily/Winged helix DNA-binding domain"/>
    <property type="match status" value="1"/>
</dbReference>
<dbReference type="Pfam" id="PF00557">
    <property type="entry name" value="Peptidase_M24"/>
    <property type="match status" value="1"/>
</dbReference>
<dbReference type="Gene3D" id="3.90.230.10">
    <property type="entry name" value="Creatinase/methionine aminopeptidase superfamily"/>
    <property type="match status" value="1"/>
</dbReference>
<dbReference type="SUPFAM" id="SSF46785">
    <property type="entry name" value="Winged helix' DNA-binding domain"/>
    <property type="match status" value="1"/>
</dbReference>
<evidence type="ECO:0000313" key="5">
    <source>
        <dbReference type="Proteomes" id="UP000708148"/>
    </source>
</evidence>
<evidence type="ECO:0000256" key="2">
    <source>
        <dbReference type="SAM" id="MobiDB-lite"/>
    </source>
</evidence>
<dbReference type="FunFam" id="1.10.10.10:FF:000029">
    <property type="entry name" value="Proliferation-associated 2G4, a"/>
    <property type="match status" value="1"/>
</dbReference>
<dbReference type="InterPro" id="IPR047113">
    <property type="entry name" value="PA2G4/ARX1"/>
</dbReference>
<dbReference type="SUPFAM" id="SSF55920">
    <property type="entry name" value="Creatinase/aminopeptidase"/>
    <property type="match status" value="1"/>
</dbReference>
<accession>A0A8S1IXH9</accession>
<proteinExistence type="inferred from homology"/>
<comment type="similarity">
    <text evidence="1">Belongs to the peptidase M24 family.</text>
</comment>
<gene>
    <name evidence="4" type="ORF">OSTQU699_LOCUS3989</name>
</gene>
<evidence type="ECO:0000256" key="1">
    <source>
        <dbReference type="ARBA" id="ARBA00007319"/>
    </source>
</evidence>
<name>A0A8S1IXH9_9CHLO</name>
<protein>
    <recommendedName>
        <fullName evidence="3">Peptidase M24 domain-containing protein</fullName>
    </recommendedName>
</protein>